<evidence type="ECO:0000313" key="4">
    <source>
        <dbReference type="Proteomes" id="UP000502699"/>
    </source>
</evidence>
<evidence type="ECO:0000313" key="3">
    <source>
        <dbReference type="EMBL" id="QIK38046.1"/>
    </source>
</evidence>
<dbReference type="EMBL" id="CP048029">
    <property type="protein sequence ID" value="QIK38046.1"/>
    <property type="molecule type" value="Genomic_DNA"/>
</dbReference>
<dbReference type="KEGG" id="cjap:GWK36_08685"/>
<organism evidence="3 4">
    <name type="scientific">Caldichromatium japonicum</name>
    <dbReference type="NCBI Taxonomy" id="2699430"/>
    <lineage>
        <taxon>Bacteria</taxon>
        <taxon>Pseudomonadati</taxon>
        <taxon>Pseudomonadota</taxon>
        <taxon>Gammaproteobacteria</taxon>
        <taxon>Chromatiales</taxon>
        <taxon>Chromatiaceae</taxon>
        <taxon>Caldichromatium</taxon>
    </lineage>
</organism>
<dbReference type="InterPro" id="IPR041737">
    <property type="entry name" value="SoxW"/>
</dbReference>
<evidence type="ECO:0000259" key="2">
    <source>
        <dbReference type="PROSITE" id="PS51352"/>
    </source>
</evidence>
<dbReference type="PANTHER" id="PTHR15337:SF11">
    <property type="entry name" value="THIOREDOXIN DOMAIN-CONTAINING PROTEIN"/>
    <property type="match status" value="1"/>
</dbReference>
<evidence type="ECO:0000256" key="1">
    <source>
        <dbReference type="ARBA" id="ARBA00022729"/>
    </source>
</evidence>
<dbReference type="Proteomes" id="UP000502699">
    <property type="component" value="Chromosome"/>
</dbReference>
<dbReference type="RefSeq" id="WP_166270810.1">
    <property type="nucleotide sequence ID" value="NZ_CP048029.1"/>
</dbReference>
<reference evidence="4" key="1">
    <citation type="submission" date="2020-01" db="EMBL/GenBank/DDBJ databases">
        <title>Caldichromatium gen. nov., sp. nov., a thermophilic purple sulfur bacterium member of the family Chromatiaceae isolated from Nakabusa hot spring, Japan.</title>
        <authorList>
            <person name="Saini M.K."/>
            <person name="Hanada S."/>
            <person name="Tank M."/>
        </authorList>
    </citation>
    <scope>NUCLEOTIDE SEQUENCE [LARGE SCALE GENOMIC DNA]</scope>
    <source>
        <strain evidence="4">No.7</strain>
    </source>
</reference>
<dbReference type="PROSITE" id="PS51352">
    <property type="entry name" value="THIOREDOXIN_2"/>
    <property type="match status" value="1"/>
</dbReference>
<dbReference type="CDD" id="cd02951">
    <property type="entry name" value="SoxW"/>
    <property type="match status" value="1"/>
</dbReference>
<dbReference type="InterPro" id="IPR036249">
    <property type="entry name" value="Thioredoxin-like_sf"/>
</dbReference>
<protein>
    <submittedName>
        <fullName evidence="3">Thioredoxin fold domain-containing protein</fullName>
    </submittedName>
</protein>
<feature type="domain" description="Thioredoxin" evidence="2">
    <location>
        <begin position="34"/>
        <end position="180"/>
    </location>
</feature>
<dbReference type="InterPro" id="IPR013766">
    <property type="entry name" value="Thioredoxin_domain"/>
</dbReference>
<dbReference type="InterPro" id="IPR012336">
    <property type="entry name" value="Thioredoxin-like_fold"/>
</dbReference>
<dbReference type="InterPro" id="IPR051099">
    <property type="entry name" value="AGR/TXD"/>
</dbReference>
<dbReference type="AlphaFoldDB" id="A0A6G7VDU6"/>
<dbReference type="PANTHER" id="PTHR15337">
    <property type="entry name" value="ANTERIOR GRADIENT PROTEIN-RELATED"/>
    <property type="match status" value="1"/>
</dbReference>
<sequence>MSDPIRPLIWTLVLWASLLGHSVLAADLPAEGRATEPTPPPAGKLIGARPFTHPDWFKQSFLDIEEDIREAAQAGKQLILFFEMNNCPYCARLLEENFNREPIQGFIRERFDVIALDIDGDREVVVDADQSLPEKEFAQRIGVRYTPTLLFLNPEGEPVARVDGYRSPADLKLVLEYVANRAYERQTLAEFISASTEEIYRLRPHPRFQDLQDLTGVKDRPLALLFEDARCLACDAFHDGHLADPEVDAALAPFVVVRLDALADTPITAPDGRQTTARELAESLGIDYRPAWVLFDEGREIARIENELSRYHLIGILEYVGQRQYQRYPDSPFDYINAKTAERLARGEDVRIAD</sequence>
<gene>
    <name evidence="3" type="ORF">GWK36_08685</name>
</gene>
<keyword evidence="1" id="KW-0732">Signal</keyword>
<proteinExistence type="predicted"/>
<dbReference type="SUPFAM" id="SSF52833">
    <property type="entry name" value="Thioredoxin-like"/>
    <property type="match status" value="2"/>
</dbReference>
<dbReference type="Gene3D" id="3.40.30.10">
    <property type="entry name" value="Glutaredoxin"/>
    <property type="match status" value="2"/>
</dbReference>
<accession>A0A6G7VDU6</accession>
<name>A0A6G7VDU6_9GAMM</name>
<keyword evidence="4" id="KW-1185">Reference proteome</keyword>
<dbReference type="Pfam" id="PF13098">
    <property type="entry name" value="Thioredoxin_2"/>
    <property type="match status" value="2"/>
</dbReference>